<feature type="signal peptide" evidence="1">
    <location>
        <begin position="1"/>
        <end position="21"/>
    </location>
</feature>
<dbReference type="AlphaFoldDB" id="A0AA37M646"/>
<evidence type="ECO:0000313" key="2">
    <source>
        <dbReference type="EMBL" id="GJD64195.1"/>
    </source>
</evidence>
<reference evidence="2" key="1">
    <citation type="journal article" date="2016" name="Front. Microbiol.">
        <title>Genome Sequence of the Piezophilic, Mesophilic Sulfate-Reducing Bacterium Desulfovibrio indicus J2T.</title>
        <authorList>
            <person name="Cao J."/>
            <person name="Maignien L."/>
            <person name="Shao Z."/>
            <person name="Alain K."/>
            <person name="Jebbar M."/>
        </authorList>
    </citation>
    <scope>NUCLEOTIDE SEQUENCE</scope>
    <source>
        <strain evidence="2">JCM 32048</strain>
    </source>
</reference>
<organism evidence="2 3">
    <name type="scientific">Methylobacterium frigidaeris</name>
    <dbReference type="NCBI Taxonomy" id="2038277"/>
    <lineage>
        <taxon>Bacteria</taxon>
        <taxon>Pseudomonadati</taxon>
        <taxon>Pseudomonadota</taxon>
        <taxon>Alphaproteobacteria</taxon>
        <taxon>Hyphomicrobiales</taxon>
        <taxon>Methylobacteriaceae</taxon>
        <taxon>Methylobacterium</taxon>
    </lineage>
</organism>
<keyword evidence="3" id="KW-1185">Reference proteome</keyword>
<dbReference type="Proteomes" id="UP001055286">
    <property type="component" value="Unassembled WGS sequence"/>
</dbReference>
<evidence type="ECO:0008006" key="4">
    <source>
        <dbReference type="Google" id="ProtNLM"/>
    </source>
</evidence>
<comment type="caution">
    <text evidence="2">The sequence shown here is derived from an EMBL/GenBank/DDBJ whole genome shotgun (WGS) entry which is preliminary data.</text>
</comment>
<reference evidence="2" key="2">
    <citation type="submission" date="2021-08" db="EMBL/GenBank/DDBJ databases">
        <authorList>
            <person name="Tani A."/>
            <person name="Ola A."/>
            <person name="Ogura Y."/>
            <person name="Katsura K."/>
            <person name="Hayashi T."/>
        </authorList>
    </citation>
    <scope>NUCLEOTIDE SEQUENCE</scope>
    <source>
        <strain evidence="2">JCM 32048</strain>
    </source>
</reference>
<keyword evidence="1" id="KW-0732">Signal</keyword>
<evidence type="ECO:0000313" key="3">
    <source>
        <dbReference type="Proteomes" id="UP001055286"/>
    </source>
</evidence>
<protein>
    <recommendedName>
        <fullName evidence="4">Apple domain-containing protein</fullName>
    </recommendedName>
</protein>
<evidence type="ECO:0000256" key="1">
    <source>
        <dbReference type="SAM" id="SignalP"/>
    </source>
</evidence>
<accession>A0AA37M646</accession>
<dbReference type="RefSeq" id="WP_238192377.1">
    <property type="nucleotide sequence ID" value="NZ_BPQJ01000022.1"/>
</dbReference>
<proteinExistence type="predicted"/>
<name>A0AA37M646_9HYPH</name>
<sequence>MLPLRALLALAPLILASAALAQSGPVFGGPFFDPDATGSLRSGREARDIVPRTGPQACQRWCETDYVPCDPPNFKIADGRCRPFGGGRY</sequence>
<gene>
    <name evidence="2" type="ORF">MPEAHAMD_4371</name>
</gene>
<dbReference type="EMBL" id="BPQJ01000022">
    <property type="protein sequence ID" value="GJD64195.1"/>
    <property type="molecule type" value="Genomic_DNA"/>
</dbReference>
<feature type="chain" id="PRO_5041287872" description="Apple domain-containing protein" evidence="1">
    <location>
        <begin position="22"/>
        <end position="89"/>
    </location>
</feature>